<protein>
    <submittedName>
        <fullName evidence="1">Uncharacterized protein</fullName>
    </submittedName>
</protein>
<proteinExistence type="predicted"/>
<dbReference type="EMBL" id="BPLR01007381">
    <property type="protein sequence ID" value="GIY16463.1"/>
    <property type="molecule type" value="Genomic_DNA"/>
</dbReference>
<accession>A0AAV4R2B6</accession>
<dbReference type="Proteomes" id="UP001054945">
    <property type="component" value="Unassembled WGS sequence"/>
</dbReference>
<keyword evidence="2" id="KW-1185">Reference proteome</keyword>
<evidence type="ECO:0000313" key="1">
    <source>
        <dbReference type="EMBL" id="GIY16463.1"/>
    </source>
</evidence>
<dbReference type="AlphaFoldDB" id="A0AAV4R2B6"/>
<organism evidence="1 2">
    <name type="scientific">Caerostris extrusa</name>
    <name type="common">Bark spider</name>
    <name type="synonym">Caerostris bankana</name>
    <dbReference type="NCBI Taxonomy" id="172846"/>
    <lineage>
        <taxon>Eukaryota</taxon>
        <taxon>Metazoa</taxon>
        <taxon>Ecdysozoa</taxon>
        <taxon>Arthropoda</taxon>
        <taxon>Chelicerata</taxon>
        <taxon>Arachnida</taxon>
        <taxon>Araneae</taxon>
        <taxon>Araneomorphae</taxon>
        <taxon>Entelegynae</taxon>
        <taxon>Araneoidea</taxon>
        <taxon>Araneidae</taxon>
        <taxon>Caerostris</taxon>
    </lineage>
</organism>
<gene>
    <name evidence="1" type="ORF">CEXT_403321</name>
</gene>
<comment type="caution">
    <text evidence="1">The sequence shown here is derived from an EMBL/GenBank/DDBJ whole genome shotgun (WGS) entry which is preliminary data.</text>
</comment>
<evidence type="ECO:0000313" key="2">
    <source>
        <dbReference type="Proteomes" id="UP001054945"/>
    </source>
</evidence>
<reference evidence="1 2" key="1">
    <citation type="submission" date="2021-06" db="EMBL/GenBank/DDBJ databases">
        <title>Caerostris extrusa draft genome.</title>
        <authorList>
            <person name="Kono N."/>
            <person name="Arakawa K."/>
        </authorList>
    </citation>
    <scope>NUCLEOTIDE SEQUENCE [LARGE SCALE GENOMIC DNA]</scope>
</reference>
<name>A0AAV4R2B6_CAEEX</name>
<sequence length="101" mass="11416">MWYPRPETCGTQGLKTCGTQGLKHVVPKARSIWYPRPEACGTQGLKHVVPNAGALVNWPPDPFFYLQQVVSYCYSQVPDTFLPDFIPAKPRFMTICHSYLA</sequence>